<evidence type="ECO:0000313" key="1">
    <source>
        <dbReference type="EMBL" id="KRM29593.1"/>
    </source>
</evidence>
<dbReference type="RefSeq" id="WP_047769245.1">
    <property type="nucleotide sequence ID" value="NZ_AZGM01000022.1"/>
</dbReference>
<proteinExistence type="predicted"/>
<gene>
    <name evidence="1" type="ORF">FD32_GL001349</name>
</gene>
<comment type="caution">
    <text evidence="1">The sequence shown here is derived from an EMBL/GenBank/DDBJ whole genome shotgun (WGS) entry which is preliminary data.</text>
</comment>
<evidence type="ECO:0000313" key="2">
    <source>
        <dbReference type="Proteomes" id="UP000051412"/>
    </source>
</evidence>
<dbReference type="EMBL" id="AZGM01000022">
    <property type="protein sequence ID" value="KRM29593.1"/>
    <property type="molecule type" value="Genomic_DNA"/>
</dbReference>
<dbReference type="Proteomes" id="UP000051412">
    <property type="component" value="Unassembled WGS sequence"/>
</dbReference>
<accession>A0A0R1XPE9</accession>
<protein>
    <recommendedName>
        <fullName evidence="3">DUF2508 domain-containing protein</fullName>
    </recommendedName>
</protein>
<sequence length="82" mass="9837">MLFGRRKDRVAQLRNQRLLNAIYDTKASWDHAKETERAVYEANVSSELRDRTKIQEQKYLYLYKIARKYKVHGQLNHGVISR</sequence>
<keyword evidence="2" id="KW-1185">Reference proteome</keyword>
<dbReference type="PATRIC" id="fig|1423782.4.peg.1408"/>
<dbReference type="STRING" id="1423782.FD32_GL001349"/>
<dbReference type="Pfam" id="PF10704">
    <property type="entry name" value="DUF2508"/>
    <property type="match status" value="1"/>
</dbReference>
<dbReference type="InterPro" id="IPR019644">
    <property type="entry name" value="DUF2508"/>
</dbReference>
<organism evidence="1 2">
    <name type="scientific">Limosilactobacillus panis DSM 6035</name>
    <dbReference type="NCBI Taxonomy" id="1423782"/>
    <lineage>
        <taxon>Bacteria</taxon>
        <taxon>Bacillati</taxon>
        <taxon>Bacillota</taxon>
        <taxon>Bacilli</taxon>
        <taxon>Lactobacillales</taxon>
        <taxon>Lactobacillaceae</taxon>
        <taxon>Limosilactobacillus</taxon>
    </lineage>
</organism>
<reference evidence="1 2" key="1">
    <citation type="journal article" date="2015" name="Genome Announc.">
        <title>Expanding the biotechnology potential of lactobacilli through comparative genomics of 213 strains and associated genera.</title>
        <authorList>
            <person name="Sun Z."/>
            <person name="Harris H.M."/>
            <person name="McCann A."/>
            <person name="Guo C."/>
            <person name="Argimon S."/>
            <person name="Zhang W."/>
            <person name="Yang X."/>
            <person name="Jeffery I.B."/>
            <person name="Cooney J.C."/>
            <person name="Kagawa T.F."/>
            <person name="Liu W."/>
            <person name="Song Y."/>
            <person name="Salvetti E."/>
            <person name="Wrobel A."/>
            <person name="Rasinkangas P."/>
            <person name="Parkhill J."/>
            <person name="Rea M.C."/>
            <person name="O'Sullivan O."/>
            <person name="Ritari J."/>
            <person name="Douillard F.P."/>
            <person name="Paul Ross R."/>
            <person name="Yang R."/>
            <person name="Briner A.E."/>
            <person name="Felis G.E."/>
            <person name="de Vos W.M."/>
            <person name="Barrangou R."/>
            <person name="Klaenhammer T.R."/>
            <person name="Caufield P.W."/>
            <person name="Cui Y."/>
            <person name="Zhang H."/>
            <person name="O'Toole P.W."/>
        </authorList>
    </citation>
    <scope>NUCLEOTIDE SEQUENCE [LARGE SCALE GENOMIC DNA]</scope>
    <source>
        <strain evidence="1 2">DSM 6035</strain>
    </source>
</reference>
<evidence type="ECO:0008006" key="3">
    <source>
        <dbReference type="Google" id="ProtNLM"/>
    </source>
</evidence>
<name>A0A0R1XPE9_9LACO</name>
<dbReference type="AlphaFoldDB" id="A0A0R1XPE9"/>
<dbReference type="OrthoDB" id="2167041at2"/>